<dbReference type="GeneID" id="41588270"/>
<protein>
    <submittedName>
        <fullName evidence="1">Uncharacterized protein</fullName>
    </submittedName>
</protein>
<reference evidence="3" key="2">
    <citation type="submission" date="2016-06" db="EMBL/GenBank/DDBJ databases">
        <authorList>
            <person name="Toshchakov V.S."/>
        </authorList>
    </citation>
    <scope>NUCLEOTIDE SEQUENCE [LARGE SCALE GENOMIC DNA]</scope>
    <source>
        <strain>PM4 (JCM 30641</strain>
        <strain evidence="3">\VKM B-2940)</strain>
    </source>
</reference>
<dbReference type="RefSeq" id="WP_077076261.1">
    <property type="nucleotide sequence ID" value="NZ_LT671858.1"/>
</dbReference>
<dbReference type="STRING" id="1673428.CPM_1018"/>
<dbReference type="EMBL" id="LT719092">
    <property type="protein sequence ID" value="SJK84844.1"/>
    <property type="molecule type" value="Genomic_DNA"/>
</dbReference>
<evidence type="ECO:0000313" key="1">
    <source>
        <dbReference type="EMBL" id="SIM60974.1"/>
    </source>
</evidence>
<evidence type="ECO:0000313" key="4">
    <source>
        <dbReference type="Proteomes" id="UP000195607"/>
    </source>
</evidence>
<name>A0A1N5UJP4_9ARCH</name>
<organism evidence="1 4">
    <name type="scientific">Cuniculiplasma divulgatum</name>
    <dbReference type="NCBI Taxonomy" id="1673428"/>
    <lineage>
        <taxon>Archaea</taxon>
        <taxon>Methanobacteriati</taxon>
        <taxon>Thermoplasmatota</taxon>
        <taxon>Thermoplasmata</taxon>
        <taxon>Thermoplasmatales</taxon>
        <taxon>Cuniculiplasmataceae</taxon>
        <taxon>Cuniculiplasma</taxon>
    </lineage>
</organism>
<gene>
    <name evidence="2" type="ORF">CPM_1018</name>
    <name evidence="1" type="ORF">CSP5_1003</name>
</gene>
<reference evidence="2" key="3">
    <citation type="submission" date="2016-06" db="EMBL/GenBank/DDBJ databases">
        <authorList>
            <person name="Olsen C.W."/>
            <person name="Carey S."/>
            <person name="Hinshaw L."/>
            <person name="Karasin A.I."/>
        </authorList>
    </citation>
    <scope>NUCLEOTIDE SEQUENCE [LARGE SCALE GENOMIC DNA]</scope>
    <source>
        <strain evidence="2">PM4</strain>
    </source>
</reference>
<dbReference type="AlphaFoldDB" id="A0A1N5UJP4"/>
<reference evidence="1 4" key="1">
    <citation type="submission" date="2016-04" db="EMBL/GenBank/DDBJ databases">
        <authorList>
            <person name="Evans L.H."/>
            <person name="Alamgir A."/>
            <person name="Owens N."/>
            <person name="Weber N.D."/>
            <person name="Virtaneva K."/>
            <person name="Barbian K."/>
            <person name="Babar A."/>
            <person name="Rosenke K."/>
        </authorList>
    </citation>
    <scope>NUCLEOTIDE SEQUENCE [LARGE SCALE GENOMIC DNA]</scope>
    <source>
        <strain evidence="1">S5</strain>
        <strain evidence="4">S5(T) (JCM 30642 \VKM B-2941)</strain>
    </source>
</reference>
<dbReference type="Proteomes" id="UP000187822">
    <property type="component" value="Chromosome I"/>
</dbReference>
<evidence type="ECO:0000313" key="3">
    <source>
        <dbReference type="Proteomes" id="UP000187822"/>
    </source>
</evidence>
<accession>A0A1N5UJP4</accession>
<keyword evidence="3" id="KW-1185">Reference proteome</keyword>
<dbReference type="KEGG" id="cdiv:CPM_1018"/>
<dbReference type="Proteomes" id="UP000195607">
    <property type="component" value="Chromosome I"/>
</dbReference>
<dbReference type="EMBL" id="LT671858">
    <property type="protein sequence ID" value="SIM60974.1"/>
    <property type="molecule type" value="Genomic_DNA"/>
</dbReference>
<evidence type="ECO:0000313" key="2">
    <source>
        <dbReference type="EMBL" id="SJK84844.1"/>
    </source>
</evidence>
<sequence length="93" mass="10870">MISVGTPNEGVYGKIFYNDYSQSVMEDFSMACSSENMEIYKPYFEKSNEQIEMDLTYFKRFEEISLSEINNMISEDFLTFTIAREIVSRIGLI</sequence>
<proteinExistence type="predicted"/>